<keyword evidence="3" id="KW-1185">Reference proteome</keyword>
<evidence type="ECO:0000313" key="3">
    <source>
        <dbReference type="Proteomes" id="UP001164653"/>
    </source>
</evidence>
<dbReference type="RefSeq" id="WP_244823064.1">
    <property type="nucleotide sequence ID" value="NZ_CP112998.1"/>
</dbReference>
<dbReference type="KEGG" id="dpf:ON006_15270"/>
<proteinExistence type="predicted"/>
<protein>
    <submittedName>
        <fullName evidence="2">Uncharacterized protein</fullName>
    </submittedName>
</protein>
<feature type="region of interest" description="Disordered" evidence="1">
    <location>
        <begin position="297"/>
        <end position="326"/>
    </location>
</feature>
<dbReference type="AlphaFoldDB" id="A0A9E8NG36"/>
<evidence type="ECO:0000313" key="2">
    <source>
        <dbReference type="EMBL" id="WAC15293.1"/>
    </source>
</evidence>
<dbReference type="EMBL" id="CP112998">
    <property type="protein sequence ID" value="WAC15293.1"/>
    <property type="molecule type" value="Genomic_DNA"/>
</dbReference>
<evidence type="ECO:0000256" key="1">
    <source>
        <dbReference type="SAM" id="MobiDB-lite"/>
    </source>
</evidence>
<name>A0A9E8NG36_9BACT</name>
<reference evidence="2" key="1">
    <citation type="submission" date="2022-11" db="EMBL/GenBank/DDBJ databases">
        <title>Dyadobacter pollutisoli sp. nov., isolated from plastic dumped soil.</title>
        <authorList>
            <person name="Kim J.M."/>
            <person name="Kim K.R."/>
            <person name="Lee J.K."/>
            <person name="Hao L."/>
            <person name="Jeon C.O."/>
        </authorList>
    </citation>
    <scope>NUCLEOTIDE SEQUENCE</scope>
    <source>
        <strain evidence="2">U1</strain>
    </source>
</reference>
<gene>
    <name evidence="2" type="ORF">ON006_15270</name>
</gene>
<sequence length="326" mass="36423">MSSRGLVRVSNLITPAHHAFDPLSKQEALDLITGFEGLRTSKNIDVSQASFFLDKTTLEELLTENRNGPNPGKDFTTDFQFDGLNVYFGLDENNKMLLLMRRASLTNKPEIFEQYNEVSQTMPVFKRATKTFELVDFASVSFNRGDKTQAYVMDVNDSYYQELRKNFEARFRQVTPEFSIILPPHVFAAVGAGVSRSAATSRGLRAISLQTSVTGYFLGKNALIDQLWNEEGNGIGIKFFLGYGSASRNHEPFQIMHIIAIGAENQDATIEDYPRESVWGTLPFSTGRPFLTRQVSIDPDNPSEPPPVGDGSTPNMTSSCVRRLPR</sequence>
<accession>A0A9E8NG36</accession>
<dbReference type="Proteomes" id="UP001164653">
    <property type="component" value="Chromosome"/>
</dbReference>
<organism evidence="2 3">
    <name type="scientific">Dyadobacter pollutisoli</name>
    <dbReference type="NCBI Taxonomy" id="2910158"/>
    <lineage>
        <taxon>Bacteria</taxon>
        <taxon>Pseudomonadati</taxon>
        <taxon>Bacteroidota</taxon>
        <taxon>Cytophagia</taxon>
        <taxon>Cytophagales</taxon>
        <taxon>Spirosomataceae</taxon>
        <taxon>Dyadobacter</taxon>
    </lineage>
</organism>